<evidence type="ECO:0000313" key="3">
    <source>
        <dbReference type="Proteomes" id="UP000187526"/>
    </source>
</evidence>
<evidence type="ECO:0000313" key="2">
    <source>
        <dbReference type="EMBL" id="OMG56280.1"/>
    </source>
</evidence>
<dbReference type="InterPro" id="IPR000873">
    <property type="entry name" value="AMP-dep_synth/lig_dom"/>
</dbReference>
<dbReference type="SUPFAM" id="SSF48613">
    <property type="entry name" value="Heme oxygenase-like"/>
    <property type="match status" value="1"/>
</dbReference>
<dbReference type="InterPro" id="IPR020845">
    <property type="entry name" value="AMP-binding_CS"/>
</dbReference>
<dbReference type="SUPFAM" id="SSF56801">
    <property type="entry name" value="Acetyl-CoA synthetase-like"/>
    <property type="match status" value="1"/>
</dbReference>
<dbReference type="SMART" id="SM01236">
    <property type="entry name" value="Haem_oxygenase_2"/>
    <property type="match status" value="1"/>
</dbReference>
<dbReference type="Pfam" id="PF00501">
    <property type="entry name" value="AMP-binding"/>
    <property type="match status" value="1"/>
</dbReference>
<gene>
    <name evidence="2" type="ORF">BJN45_01225</name>
</gene>
<dbReference type="InterPro" id="IPR016084">
    <property type="entry name" value="Haem_Oase-like_multi-hlx"/>
</dbReference>
<dbReference type="InterPro" id="IPR042099">
    <property type="entry name" value="ANL_N_sf"/>
</dbReference>
<evidence type="ECO:0000259" key="1">
    <source>
        <dbReference type="Pfam" id="PF00501"/>
    </source>
</evidence>
<dbReference type="GO" id="GO:0031956">
    <property type="term" value="F:medium-chain fatty acid-CoA ligase activity"/>
    <property type="evidence" value="ECO:0007669"/>
    <property type="project" value="TreeGrafter"/>
</dbReference>
<dbReference type="EMBL" id="MTHD01000001">
    <property type="protein sequence ID" value="OMG56280.1"/>
    <property type="molecule type" value="Genomic_DNA"/>
</dbReference>
<proteinExistence type="predicted"/>
<sequence length="707" mass="74944">MAEFTWQSELAARPAGSPLLLGSERCWLAGEVVAEMLAVGERLAGSHVVGVLADNSPAWVIADLACQDTGLVHLPLPAFFHPEQLRHALEQSAADTVLTDQPERIGALDLGFAITGRWQGLSWMRRVVEPAELPAGTAKVSFTSGSTGAPKGVCLGADGLLDTARAVQERLADLPLTSHLAVLPLALLLENVAGVYAPLLRGMTVHLPKLAELGWAGMQGFDPAALDRKLHATAATSVILVPELLKAWATFLLKSCGRPQDSLKFAAVGGARVAPELLASARQAGIPAYQGYGLTEGGSVVAINRPGDDGDGVGRPLTHAALSVENGELQVRTRAFLGYIGQPSPAGGAFPSGDLASFDDNGHLHLAGRHKNLLITSFGRNISPEWVEAALLAQPQILQAIVTGDGQAALTAIVVALPGMPEGVLGEAIARANAGLPDYARIAHFIASPPFTPANGLATGNGRPRRQAIIDHYRAALAALHSSEESPMSFYDTLKFETAQARAHLLSAPIISECLQGRASLDSYLAFLAQAYHHVRHTTPLLMTLGGRLPERLAWMRAGVAEYIEEEIGHEEWILNDIAAAGGDAEAVRNSRPELPAELMIAYAYDLINRGNPAGFFGMVFVLEGTSVDLALNAADRIQTALGLPDGAFTYLRSHGTLDQEHTQHLANILDLMTPADQADVLHAAKVFFKLYGDIFHALPVEVAACN</sequence>
<dbReference type="OrthoDB" id="9766486at2"/>
<accession>A0A1R1ICA4</accession>
<dbReference type="PANTHER" id="PTHR43201:SF32">
    <property type="entry name" value="2-SUCCINYLBENZOATE--COA LIGASE, CHLOROPLASTIC_PEROXISOMAL"/>
    <property type="match status" value="1"/>
</dbReference>
<name>A0A1R1ICA4_9RHOO</name>
<dbReference type="RefSeq" id="WP_076091277.1">
    <property type="nucleotide sequence ID" value="NZ_MTHD01000001.1"/>
</dbReference>
<dbReference type="Proteomes" id="UP000187526">
    <property type="component" value="Unassembled WGS sequence"/>
</dbReference>
<dbReference type="Gene3D" id="3.30.300.30">
    <property type="match status" value="1"/>
</dbReference>
<comment type="caution">
    <text evidence="2">The sequence shown here is derived from an EMBL/GenBank/DDBJ whole genome shotgun (WGS) entry which is preliminary data.</text>
</comment>
<dbReference type="Gene3D" id="1.20.910.10">
    <property type="entry name" value="Heme oxygenase-like"/>
    <property type="match status" value="1"/>
</dbReference>
<reference evidence="2 3" key="1">
    <citation type="submission" date="2016-10" db="EMBL/GenBank/DDBJ databases">
        <title>Alkaliphiles isolated from bioreactors.</title>
        <authorList>
            <person name="Salah Z."/>
            <person name="Rout S.P."/>
            <person name="Humphreys P.N."/>
        </authorList>
    </citation>
    <scope>NUCLEOTIDE SEQUENCE [LARGE SCALE GENOMIC DNA]</scope>
    <source>
        <strain evidence="2 3">ZS02</strain>
    </source>
</reference>
<dbReference type="PROSITE" id="PS00455">
    <property type="entry name" value="AMP_BINDING"/>
    <property type="match status" value="1"/>
</dbReference>
<organism evidence="2 3">
    <name type="scientific">Azonexus hydrophilus</name>
    <dbReference type="NCBI Taxonomy" id="418702"/>
    <lineage>
        <taxon>Bacteria</taxon>
        <taxon>Pseudomonadati</taxon>
        <taxon>Pseudomonadota</taxon>
        <taxon>Betaproteobacteria</taxon>
        <taxon>Rhodocyclales</taxon>
        <taxon>Azonexaceae</taxon>
        <taxon>Azonexus</taxon>
    </lineage>
</organism>
<dbReference type="AlphaFoldDB" id="A0A1R1ICA4"/>
<keyword evidence="3" id="KW-1185">Reference proteome</keyword>
<protein>
    <recommendedName>
        <fullName evidence="1">AMP-dependent synthetase/ligase domain-containing protein</fullName>
    </recommendedName>
</protein>
<dbReference type="Pfam" id="PF14518">
    <property type="entry name" value="Haem_oxygenas_2"/>
    <property type="match status" value="1"/>
</dbReference>
<dbReference type="STRING" id="418702.BJN45_01225"/>
<feature type="domain" description="AMP-dependent synthetase/ligase" evidence="1">
    <location>
        <begin position="45"/>
        <end position="328"/>
    </location>
</feature>
<dbReference type="Gene3D" id="3.40.50.12780">
    <property type="entry name" value="N-terminal domain of ligase-like"/>
    <property type="match status" value="1"/>
</dbReference>
<dbReference type="PANTHER" id="PTHR43201">
    <property type="entry name" value="ACYL-COA SYNTHETASE"/>
    <property type="match status" value="1"/>
</dbReference>
<dbReference type="GO" id="GO:0006631">
    <property type="term" value="P:fatty acid metabolic process"/>
    <property type="evidence" value="ECO:0007669"/>
    <property type="project" value="TreeGrafter"/>
</dbReference>
<dbReference type="InterPro" id="IPR045851">
    <property type="entry name" value="AMP-bd_C_sf"/>
</dbReference>